<dbReference type="EMBL" id="VUMH01000003">
    <property type="protein sequence ID" value="MSS27258.1"/>
    <property type="molecule type" value="Genomic_DNA"/>
</dbReference>
<keyword evidence="6" id="KW-1185">Reference proteome</keyword>
<dbReference type="RefSeq" id="WP_154509450.1">
    <property type="nucleotide sequence ID" value="NZ_VUMH01000003.1"/>
</dbReference>
<feature type="domain" description="Beta-ketoacyl-[acyl-carrier-protein] synthase III C-terminal" evidence="3">
    <location>
        <begin position="258"/>
        <end position="345"/>
    </location>
</feature>
<dbReference type="SUPFAM" id="SSF53901">
    <property type="entry name" value="Thiolase-like"/>
    <property type="match status" value="1"/>
</dbReference>
<dbReference type="GO" id="GO:0004315">
    <property type="term" value="F:3-oxoacyl-[acyl-carrier-protein] synthase activity"/>
    <property type="evidence" value="ECO:0007669"/>
    <property type="project" value="InterPro"/>
</dbReference>
<feature type="domain" description="Beta-ketoacyl-[acyl-carrier-protein] synthase III N-terminal" evidence="4">
    <location>
        <begin position="115"/>
        <end position="191"/>
    </location>
</feature>
<dbReference type="InterPro" id="IPR013747">
    <property type="entry name" value="ACP_syn_III_C"/>
</dbReference>
<comment type="caution">
    <text evidence="5">The sequence shown here is derived from an EMBL/GenBank/DDBJ whole genome shotgun (WGS) entry which is preliminary data.</text>
</comment>
<dbReference type="InterPro" id="IPR013751">
    <property type="entry name" value="ACP_syn_III_N"/>
</dbReference>
<accession>A0A6L5XJH7</accession>
<evidence type="ECO:0000256" key="1">
    <source>
        <dbReference type="ARBA" id="ARBA00022679"/>
    </source>
</evidence>
<dbReference type="InterPro" id="IPR016039">
    <property type="entry name" value="Thiolase-like"/>
</dbReference>
<dbReference type="CDD" id="cd00830">
    <property type="entry name" value="KAS_III"/>
    <property type="match status" value="1"/>
</dbReference>
<dbReference type="GO" id="GO:0044550">
    <property type="term" value="P:secondary metabolite biosynthetic process"/>
    <property type="evidence" value="ECO:0007669"/>
    <property type="project" value="TreeGrafter"/>
</dbReference>
<dbReference type="Pfam" id="PF08545">
    <property type="entry name" value="ACP_syn_III"/>
    <property type="match status" value="1"/>
</dbReference>
<name>A0A6L5XJH7_9BACT</name>
<dbReference type="PANTHER" id="PTHR34069:SF3">
    <property type="entry name" value="ACYL-COA:ACYL-COA ALKYLTRANSFERASE"/>
    <property type="match status" value="1"/>
</dbReference>
<dbReference type="Gene3D" id="3.40.47.10">
    <property type="match status" value="1"/>
</dbReference>
<evidence type="ECO:0000259" key="4">
    <source>
        <dbReference type="Pfam" id="PF08545"/>
    </source>
</evidence>
<proteinExistence type="predicted"/>
<keyword evidence="2" id="KW-0012">Acyltransferase</keyword>
<organism evidence="5 6">
    <name type="scientific">Desulfovibrio porci</name>
    <dbReference type="NCBI Taxonomy" id="2605782"/>
    <lineage>
        <taxon>Bacteria</taxon>
        <taxon>Pseudomonadati</taxon>
        <taxon>Thermodesulfobacteriota</taxon>
        <taxon>Desulfovibrionia</taxon>
        <taxon>Desulfovibrionales</taxon>
        <taxon>Desulfovibrionaceae</taxon>
        <taxon>Desulfovibrio</taxon>
    </lineage>
</organism>
<gene>
    <name evidence="5" type="ORF">FYJ44_04180</name>
</gene>
<reference evidence="5 6" key="1">
    <citation type="submission" date="2019-09" db="EMBL/GenBank/DDBJ databases">
        <title>In-depth cultivation of the pig gut microbiome towards novel bacterial diversity and tailored functional studies.</title>
        <authorList>
            <person name="Wylensek D."/>
            <person name="Hitch T.C.A."/>
            <person name="Clavel T."/>
        </authorList>
    </citation>
    <scope>NUCLEOTIDE SEQUENCE [LARGE SCALE GENOMIC DNA]</scope>
    <source>
        <strain evidence="5 6">PG-178-WT-4</strain>
    </source>
</reference>
<dbReference type="PANTHER" id="PTHR34069">
    <property type="entry name" value="3-OXOACYL-[ACYL-CARRIER-PROTEIN] SYNTHASE 3"/>
    <property type="match status" value="1"/>
</dbReference>
<keyword evidence="1" id="KW-0808">Transferase</keyword>
<evidence type="ECO:0000256" key="2">
    <source>
        <dbReference type="ARBA" id="ARBA00023315"/>
    </source>
</evidence>
<dbReference type="Proteomes" id="UP000477488">
    <property type="component" value="Unassembled WGS sequence"/>
</dbReference>
<evidence type="ECO:0000259" key="3">
    <source>
        <dbReference type="Pfam" id="PF08541"/>
    </source>
</evidence>
<evidence type="ECO:0000313" key="5">
    <source>
        <dbReference type="EMBL" id="MSS27258.1"/>
    </source>
</evidence>
<evidence type="ECO:0000313" key="6">
    <source>
        <dbReference type="Proteomes" id="UP000477488"/>
    </source>
</evidence>
<dbReference type="AlphaFoldDB" id="A0A6L5XJH7"/>
<protein>
    <submittedName>
        <fullName evidence="5">Ketoacyl-ACP synthase III</fullName>
    </submittedName>
</protein>
<dbReference type="GO" id="GO:0006633">
    <property type="term" value="P:fatty acid biosynthetic process"/>
    <property type="evidence" value="ECO:0007669"/>
    <property type="project" value="InterPro"/>
</dbReference>
<dbReference type="Pfam" id="PF08541">
    <property type="entry name" value="ACP_syn_III_C"/>
    <property type="match status" value="1"/>
</dbReference>
<sequence length="384" mass="41911">MFCTFSHVRLAAVHACVPPNEVSIMDELEYYGGNRKKVERLRRAIGLNTRRICPEGVTASDLCFQAASELLDSTGIRREEIDALLFLSQTPDYQMPATSCVLQDRLGLSRECAAIDLSQGCSGYVYGLWMAASLISSGACKKLLLLVGDVFPPRNPANRVVSPIFGDCGTASLLLHETSASDIAFALGTDGSGHELIAMPAGRARRPLSLDRTNDAELYEDIFDADGNPWRMLQPYMNGRKIFDFSLQVVPDHIKSFMESAKVSPAQIDYLFLHQANGQIVESVTDKAGFPLSKVWSETFSRYGNLACASIPASICDRLGGSRQARGRMLLCGFGVGLSWASCLVPIAGLHVGPVTDYQGNASETYNADYLAHWQKIFCGKEDS</sequence>